<proteinExistence type="predicted"/>
<dbReference type="RefSeq" id="WP_231448602.1">
    <property type="nucleotide sequence ID" value="NZ_JAJOMB010000024.1"/>
</dbReference>
<keyword evidence="3" id="KW-1185">Reference proteome</keyword>
<sequence>MKSSHPEHITRLTAGLRTVAVPVTAALVLTALGGTSASASDHAFTQNSAGVAALSATKPLEDLGFDTEGMTGEEIVAEGLEQEGLEAGSVEIGLDEIQVEAEAQAANDPYAIDLRLDPETAHGTVTVTDAVSGRTVTSTYDIDVETSTPERTVFTLADTDTGRTYDYDSATAQESIPGPAFAIPIAFVGISAATMLYYMAIGAAIVIGGIAALEAGRAVGRIIDENKKRSQDKKRYHYPAKVQNNKVYISGRGLTASAAVARGKKSQDVWSTTKARAKSIAKGVKGGLNPVREEVHGGAGSGHMWHYHPNGRTPHMHSFYGRAL</sequence>
<dbReference type="EMBL" id="JAJOMB010000024">
    <property type="protein sequence ID" value="MCD5315782.1"/>
    <property type="molecule type" value="Genomic_DNA"/>
</dbReference>
<name>A0A9X1NIR5_9ACTN</name>
<accession>A0A9X1NIR5</accession>
<organism evidence="2 3">
    <name type="scientific">Kineosporia babensis</name>
    <dbReference type="NCBI Taxonomy" id="499548"/>
    <lineage>
        <taxon>Bacteria</taxon>
        <taxon>Bacillati</taxon>
        <taxon>Actinomycetota</taxon>
        <taxon>Actinomycetes</taxon>
        <taxon>Kineosporiales</taxon>
        <taxon>Kineosporiaceae</taxon>
        <taxon>Kineosporia</taxon>
    </lineage>
</organism>
<reference evidence="2" key="1">
    <citation type="submission" date="2021-11" db="EMBL/GenBank/DDBJ databases">
        <title>Streptomyces corallinus and Kineosporia corallina sp. nov., two new coral-derived marine actinobacteria.</title>
        <authorList>
            <person name="Buangrab K."/>
            <person name="Sutthacheep M."/>
            <person name="Yeemin T."/>
            <person name="Harunari E."/>
            <person name="Igarashi Y."/>
            <person name="Sripreechasak P."/>
            <person name="Kanchanasin P."/>
            <person name="Tanasupawat S."/>
            <person name="Phongsopitanun W."/>
        </authorList>
    </citation>
    <scope>NUCLEOTIDE SEQUENCE</scope>
    <source>
        <strain evidence="2">JCM 31032</strain>
    </source>
</reference>
<evidence type="ECO:0000313" key="2">
    <source>
        <dbReference type="EMBL" id="MCD5315782.1"/>
    </source>
</evidence>
<dbReference type="Proteomes" id="UP001138997">
    <property type="component" value="Unassembled WGS sequence"/>
</dbReference>
<evidence type="ECO:0000256" key="1">
    <source>
        <dbReference type="SAM" id="Phobius"/>
    </source>
</evidence>
<gene>
    <name evidence="2" type="ORF">LR394_33285</name>
</gene>
<comment type="caution">
    <text evidence="2">The sequence shown here is derived from an EMBL/GenBank/DDBJ whole genome shotgun (WGS) entry which is preliminary data.</text>
</comment>
<keyword evidence="1" id="KW-1133">Transmembrane helix</keyword>
<dbReference type="AlphaFoldDB" id="A0A9X1NIR5"/>
<keyword evidence="1" id="KW-0472">Membrane</keyword>
<protein>
    <submittedName>
        <fullName evidence="2">Uncharacterized protein</fullName>
    </submittedName>
</protein>
<feature type="transmembrane region" description="Helical" evidence="1">
    <location>
        <begin position="195"/>
        <end position="213"/>
    </location>
</feature>
<evidence type="ECO:0000313" key="3">
    <source>
        <dbReference type="Proteomes" id="UP001138997"/>
    </source>
</evidence>
<keyword evidence="1" id="KW-0812">Transmembrane</keyword>